<dbReference type="PANTHER" id="PTHR43289">
    <property type="entry name" value="MITOGEN-ACTIVATED PROTEIN KINASE KINASE KINASE 20-RELATED"/>
    <property type="match status" value="1"/>
</dbReference>
<keyword evidence="9" id="KW-0812">Transmembrane</keyword>
<evidence type="ECO:0000256" key="1">
    <source>
        <dbReference type="ARBA" id="ARBA00012513"/>
    </source>
</evidence>
<dbReference type="PROSITE" id="PS50011">
    <property type="entry name" value="PROTEIN_KINASE_DOM"/>
    <property type="match status" value="1"/>
</dbReference>
<dbReference type="Proteomes" id="UP001596523">
    <property type="component" value="Unassembled WGS sequence"/>
</dbReference>
<evidence type="ECO:0000259" key="10">
    <source>
        <dbReference type="PROSITE" id="PS50011"/>
    </source>
</evidence>
<comment type="caution">
    <text evidence="11">The sequence shown here is derived from an EMBL/GenBank/DDBJ whole genome shotgun (WGS) entry which is preliminary data.</text>
</comment>
<dbReference type="Gene3D" id="1.10.510.10">
    <property type="entry name" value="Transferase(Phosphotransferase) domain 1"/>
    <property type="match status" value="1"/>
</dbReference>
<name>A0ABW2JNZ4_9ACTN</name>
<dbReference type="EC" id="2.7.11.1" evidence="1"/>
<protein>
    <recommendedName>
        <fullName evidence="1">non-specific serine/threonine protein kinase</fullName>
        <ecNumber evidence="1">2.7.11.1</ecNumber>
    </recommendedName>
</protein>
<keyword evidence="2" id="KW-0723">Serine/threonine-protein kinase</keyword>
<dbReference type="EMBL" id="JBHTCF010000011">
    <property type="protein sequence ID" value="MFC7307442.1"/>
    <property type="molecule type" value="Genomic_DNA"/>
</dbReference>
<keyword evidence="5 11" id="KW-0418">Kinase</keyword>
<evidence type="ECO:0000313" key="11">
    <source>
        <dbReference type="EMBL" id="MFC7307442.1"/>
    </source>
</evidence>
<evidence type="ECO:0000256" key="5">
    <source>
        <dbReference type="ARBA" id="ARBA00022777"/>
    </source>
</evidence>
<dbReference type="SUPFAM" id="SSF56112">
    <property type="entry name" value="Protein kinase-like (PK-like)"/>
    <property type="match status" value="1"/>
</dbReference>
<dbReference type="GO" id="GO:0004674">
    <property type="term" value="F:protein serine/threonine kinase activity"/>
    <property type="evidence" value="ECO:0007669"/>
    <property type="project" value="UniProtKB-EC"/>
</dbReference>
<proteinExistence type="predicted"/>
<keyword evidence="12" id="KW-1185">Reference proteome</keyword>
<feature type="region of interest" description="Disordered" evidence="8">
    <location>
        <begin position="366"/>
        <end position="404"/>
    </location>
</feature>
<keyword evidence="9" id="KW-1133">Transmembrane helix</keyword>
<evidence type="ECO:0000256" key="9">
    <source>
        <dbReference type="SAM" id="Phobius"/>
    </source>
</evidence>
<dbReference type="PROSITE" id="PS00108">
    <property type="entry name" value="PROTEIN_KINASE_ST"/>
    <property type="match status" value="1"/>
</dbReference>
<dbReference type="InterPro" id="IPR000719">
    <property type="entry name" value="Prot_kinase_dom"/>
</dbReference>
<reference evidence="12" key="1">
    <citation type="journal article" date="2019" name="Int. J. Syst. Evol. Microbiol.">
        <title>The Global Catalogue of Microorganisms (GCM) 10K type strain sequencing project: providing services to taxonomists for standard genome sequencing and annotation.</title>
        <authorList>
            <consortium name="The Broad Institute Genomics Platform"/>
            <consortium name="The Broad Institute Genome Sequencing Center for Infectious Disease"/>
            <person name="Wu L."/>
            <person name="Ma J."/>
        </authorList>
    </citation>
    <scope>NUCLEOTIDE SEQUENCE [LARGE SCALE GENOMIC DNA]</scope>
    <source>
        <strain evidence="12">SYNS20</strain>
    </source>
</reference>
<dbReference type="CDD" id="cd14014">
    <property type="entry name" value="STKc_PknB_like"/>
    <property type="match status" value="1"/>
</dbReference>
<dbReference type="Gene3D" id="3.30.200.20">
    <property type="entry name" value="Phosphorylase Kinase, domain 1"/>
    <property type="match status" value="1"/>
</dbReference>
<gene>
    <name evidence="11" type="ORF">ACFQVC_24840</name>
</gene>
<accession>A0ABW2JNZ4</accession>
<evidence type="ECO:0000256" key="8">
    <source>
        <dbReference type="SAM" id="MobiDB-lite"/>
    </source>
</evidence>
<evidence type="ECO:0000256" key="4">
    <source>
        <dbReference type="ARBA" id="ARBA00022741"/>
    </source>
</evidence>
<dbReference type="InterPro" id="IPR017441">
    <property type="entry name" value="Protein_kinase_ATP_BS"/>
</dbReference>
<organism evidence="11 12">
    <name type="scientific">Streptomyces monticola</name>
    <dbReference type="NCBI Taxonomy" id="2666263"/>
    <lineage>
        <taxon>Bacteria</taxon>
        <taxon>Bacillati</taxon>
        <taxon>Actinomycetota</taxon>
        <taxon>Actinomycetes</taxon>
        <taxon>Kitasatosporales</taxon>
        <taxon>Streptomycetaceae</taxon>
        <taxon>Streptomyces</taxon>
    </lineage>
</organism>
<evidence type="ECO:0000256" key="2">
    <source>
        <dbReference type="ARBA" id="ARBA00022527"/>
    </source>
</evidence>
<keyword evidence="4 7" id="KW-0547">Nucleotide-binding</keyword>
<dbReference type="SMART" id="SM00220">
    <property type="entry name" value="S_TKc"/>
    <property type="match status" value="1"/>
</dbReference>
<dbReference type="PANTHER" id="PTHR43289:SF6">
    <property type="entry name" value="SERINE_THREONINE-PROTEIN KINASE NEKL-3"/>
    <property type="match status" value="1"/>
</dbReference>
<dbReference type="PROSITE" id="PS00107">
    <property type="entry name" value="PROTEIN_KINASE_ATP"/>
    <property type="match status" value="1"/>
</dbReference>
<evidence type="ECO:0000256" key="6">
    <source>
        <dbReference type="ARBA" id="ARBA00022840"/>
    </source>
</evidence>
<feature type="transmembrane region" description="Helical" evidence="9">
    <location>
        <begin position="338"/>
        <end position="361"/>
    </location>
</feature>
<evidence type="ECO:0000256" key="3">
    <source>
        <dbReference type="ARBA" id="ARBA00022679"/>
    </source>
</evidence>
<feature type="domain" description="Protein kinase" evidence="10">
    <location>
        <begin position="15"/>
        <end position="274"/>
    </location>
</feature>
<keyword evidence="6 7" id="KW-0067">ATP-binding</keyword>
<dbReference type="Pfam" id="PF00069">
    <property type="entry name" value="Pkinase"/>
    <property type="match status" value="1"/>
</dbReference>
<keyword evidence="9" id="KW-0472">Membrane</keyword>
<dbReference type="InterPro" id="IPR011009">
    <property type="entry name" value="Kinase-like_dom_sf"/>
</dbReference>
<dbReference type="InterPro" id="IPR008271">
    <property type="entry name" value="Ser/Thr_kinase_AS"/>
</dbReference>
<feature type="binding site" evidence="7">
    <location>
        <position position="44"/>
    </location>
    <ligand>
        <name>ATP</name>
        <dbReference type="ChEBI" id="CHEBI:30616"/>
    </ligand>
</feature>
<evidence type="ECO:0000313" key="12">
    <source>
        <dbReference type="Proteomes" id="UP001596523"/>
    </source>
</evidence>
<feature type="compositionally biased region" description="Polar residues" evidence="8">
    <location>
        <begin position="373"/>
        <end position="382"/>
    </location>
</feature>
<evidence type="ECO:0000256" key="7">
    <source>
        <dbReference type="PROSITE-ProRule" id="PRU10141"/>
    </source>
</evidence>
<dbReference type="RefSeq" id="WP_381834394.1">
    <property type="nucleotide sequence ID" value="NZ_JBHTCF010000011.1"/>
</dbReference>
<keyword evidence="3 11" id="KW-0808">Transferase</keyword>
<sequence>MASERGNSRLIADRYRLEAQLGRGGMGVVWRAMDELLGRQVAVKEVLLGSALLADEAQQLRERTLREARTVAQIRHPHVITVHDVVVQHGHPYIVMELIEGGSLADRLAVAGPLVPAEAARLCLALLGALRAAHTGGVLHRDLKPGNVLMESDTGRVVLTDFGIAQVAGSTTLTEHGSFVGSPEYTAPERMSGGAAGPESDLWSLGVLLCAALTGESPFRRDTLGGIVAAVLMEDLRPPAVAGPLLPVIRGLLERDPERRIDAEEAERLLRSYVETGIAPYVAPSGGAPPRHPVLGPVLGPLLPAAGNGSAAGRRPRWPRARPLGWRGGWPRGRRARAALVAGALVVALAAAAGAAAGLLLGRDGEGGGPASDSPSATRSSGPTPTVTVTREPTGAKSAPAGYRTVHDPAGFSLAVPRGYERATESRRIFYVAPGGVFRIGVKEADPVTGGPVAALRRAHREGPRSHEGYRAGEVTETTHNGRPAALWEFTWDGDGLGDGRGRRHMYDLAWEEGGRMYDVWVSAPAGRADEAKRHFDTALDTFVRTRSR</sequence>